<name>A0A183TFA2_SCHSO</name>
<organism evidence="3">
    <name type="scientific">Schistocephalus solidus</name>
    <name type="common">Tapeworm</name>
    <dbReference type="NCBI Taxonomy" id="70667"/>
    <lineage>
        <taxon>Eukaryota</taxon>
        <taxon>Metazoa</taxon>
        <taxon>Spiralia</taxon>
        <taxon>Lophotrochozoa</taxon>
        <taxon>Platyhelminthes</taxon>
        <taxon>Cestoda</taxon>
        <taxon>Eucestoda</taxon>
        <taxon>Diphyllobothriidea</taxon>
        <taxon>Diphyllobothriidae</taxon>
        <taxon>Schistocephalus</taxon>
    </lineage>
</organism>
<dbReference type="EMBL" id="UYSU01039643">
    <property type="protein sequence ID" value="VDM01536.1"/>
    <property type="molecule type" value="Genomic_DNA"/>
</dbReference>
<proteinExistence type="predicted"/>
<dbReference type="Proteomes" id="UP000275846">
    <property type="component" value="Unassembled WGS sequence"/>
</dbReference>
<evidence type="ECO:0000313" key="3">
    <source>
        <dbReference type="WBParaSite" id="SSLN_0001571701-mRNA-1"/>
    </source>
</evidence>
<reference evidence="1 2" key="2">
    <citation type="submission" date="2018-11" db="EMBL/GenBank/DDBJ databases">
        <authorList>
            <consortium name="Pathogen Informatics"/>
        </authorList>
    </citation>
    <scope>NUCLEOTIDE SEQUENCE [LARGE SCALE GENOMIC DNA]</scope>
    <source>
        <strain evidence="1 2">NST_G2</strain>
    </source>
</reference>
<protein>
    <submittedName>
        <fullName evidence="3">C1q domain-containing protein</fullName>
    </submittedName>
</protein>
<gene>
    <name evidence="1" type="ORF">SSLN_LOCUS15150</name>
</gene>
<dbReference type="AlphaFoldDB" id="A0A183TFA2"/>
<accession>A0A183TFA2</accession>
<evidence type="ECO:0000313" key="2">
    <source>
        <dbReference type="Proteomes" id="UP000275846"/>
    </source>
</evidence>
<reference evidence="3" key="1">
    <citation type="submission" date="2016-06" db="UniProtKB">
        <authorList>
            <consortium name="WormBaseParasite"/>
        </authorList>
    </citation>
    <scope>IDENTIFICATION</scope>
</reference>
<keyword evidence="2" id="KW-1185">Reference proteome</keyword>
<evidence type="ECO:0000313" key="1">
    <source>
        <dbReference type="EMBL" id="VDM01536.1"/>
    </source>
</evidence>
<sequence>MFQVFKRLLHTGEKTVAQEDKFYCASCVPSTCLLAPLGGDVVPPDDFGGHNGDNFWHSADGKTIGSGDVPNFKTSTSCLGRTEKTTFLPPNSVNGTGELTVNVGEGDISTNQKFDHDLGPETQKCARTLHRWSTDVVYQMGHKCFSGVKFIIPLPPVTQE</sequence>
<dbReference type="WBParaSite" id="SSLN_0001571701-mRNA-1">
    <property type="protein sequence ID" value="SSLN_0001571701-mRNA-1"/>
    <property type="gene ID" value="SSLN_0001571701"/>
</dbReference>